<proteinExistence type="predicted"/>
<comment type="caution">
    <text evidence="1">The sequence shown here is derived from an EMBL/GenBank/DDBJ whole genome shotgun (WGS) entry which is preliminary data.</text>
</comment>
<evidence type="ECO:0000313" key="1">
    <source>
        <dbReference type="EMBL" id="KAF2628581.1"/>
    </source>
</evidence>
<accession>A0ACB6S2T7</accession>
<reference evidence="1" key="1">
    <citation type="journal article" date="2020" name="Stud. Mycol.">
        <title>101 Dothideomycetes genomes: a test case for predicting lifestyles and emergence of pathogens.</title>
        <authorList>
            <person name="Haridas S."/>
            <person name="Albert R."/>
            <person name="Binder M."/>
            <person name="Bloem J."/>
            <person name="Labutti K."/>
            <person name="Salamov A."/>
            <person name="Andreopoulos B."/>
            <person name="Baker S."/>
            <person name="Barry K."/>
            <person name="Bills G."/>
            <person name="Bluhm B."/>
            <person name="Cannon C."/>
            <person name="Castanera R."/>
            <person name="Culley D."/>
            <person name="Daum C."/>
            <person name="Ezra D."/>
            <person name="Gonzalez J."/>
            <person name="Henrissat B."/>
            <person name="Kuo A."/>
            <person name="Liang C."/>
            <person name="Lipzen A."/>
            <person name="Lutzoni F."/>
            <person name="Magnuson J."/>
            <person name="Mondo S."/>
            <person name="Nolan M."/>
            <person name="Ohm R."/>
            <person name="Pangilinan J."/>
            <person name="Park H.-J."/>
            <person name="Ramirez L."/>
            <person name="Alfaro M."/>
            <person name="Sun H."/>
            <person name="Tritt A."/>
            <person name="Yoshinaga Y."/>
            <person name="Zwiers L.-H."/>
            <person name="Turgeon B."/>
            <person name="Goodwin S."/>
            <person name="Spatafora J."/>
            <person name="Crous P."/>
            <person name="Grigoriev I."/>
        </authorList>
    </citation>
    <scope>NUCLEOTIDE SEQUENCE</scope>
    <source>
        <strain evidence="1">CBS 525.71</strain>
    </source>
</reference>
<dbReference type="EMBL" id="MU006713">
    <property type="protein sequence ID" value="KAF2628581.1"/>
    <property type="molecule type" value="Genomic_DNA"/>
</dbReference>
<organism evidence="1 2">
    <name type="scientific">Macroventuria anomochaeta</name>
    <dbReference type="NCBI Taxonomy" id="301207"/>
    <lineage>
        <taxon>Eukaryota</taxon>
        <taxon>Fungi</taxon>
        <taxon>Dikarya</taxon>
        <taxon>Ascomycota</taxon>
        <taxon>Pezizomycotina</taxon>
        <taxon>Dothideomycetes</taxon>
        <taxon>Pleosporomycetidae</taxon>
        <taxon>Pleosporales</taxon>
        <taxon>Pleosporineae</taxon>
        <taxon>Didymellaceae</taxon>
        <taxon>Macroventuria</taxon>
    </lineage>
</organism>
<protein>
    <submittedName>
        <fullName evidence="1">Uncharacterized protein</fullName>
    </submittedName>
</protein>
<sequence length="138" mass="14509">MRSLISIALALSTATLVSAAPTMSVDLSPLNFPADNLSAMLDSNIISMAHGCPSADNSCGIVTFKNGQYTSFGQGTCMQLGGNVASIYVAKCFCSLWNSCTGNSGKDTYVGGMMMCEKPKKVEDFNKEVTYISCGGMN</sequence>
<evidence type="ECO:0000313" key="2">
    <source>
        <dbReference type="Proteomes" id="UP000799754"/>
    </source>
</evidence>
<gene>
    <name evidence="1" type="ORF">BU25DRAFT_421030</name>
</gene>
<name>A0ACB6S2T7_9PLEO</name>
<keyword evidence="2" id="KW-1185">Reference proteome</keyword>
<dbReference type="Proteomes" id="UP000799754">
    <property type="component" value="Unassembled WGS sequence"/>
</dbReference>